<evidence type="ECO:0000313" key="4">
    <source>
        <dbReference type="Proteomes" id="UP000054988"/>
    </source>
</evidence>
<gene>
    <name evidence="3" type="ORF">WG66_11033</name>
</gene>
<dbReference type="PANTHER" id="PTHR15955">
    <property type="entry name" value="RWD DOMAIN CONTAINING PROTEIN 2"/>
    <property type="match status" value="1"/>
</dbReference>
<dbReference type="CDD" id="cd24163">
    <property type="entry name" value="RWDD2_C"/>
    <property type="match status" value="1"/>
</dbReference>
<dbReference type="Pfam" id="PF06544">
    <property type="entry name" value="Prp3_C"/>
    <property type="match status" value="1"/>
</dbReference>
<dbReference type="Gene3D" id="3.10.110.10">
    <property type="entry name" value="Ubiquitin Conjugating Enzyme"/>
    <property type="match status" value="1"/>
</dbReference>
<proteinExistence type="predicted"/>
<dbReference type="InterPro" id="IPR017359">
    <property type="entry name" value="Phi-like"/>
</dbReference>
<name>A0A0W0FJ85_MONRR</name>
<evidence type="ECO:0000313" key="3">
    <source>
        <dbReference type="EMBL" id="KTB36344.1"/>
    </source>
</evidence>
<dbReference type="AlphaFoldDB" id="A0A0W0FJ85"/>
<dbReference type="Proteomes" id="UP000054988">
    <property type="component" value="Unassembled WGS sequence"/>
</dbReference>
<sequence>MESQLEELQLITCSLLPGELFSFVEHCAAWQTLFELYLSSGLQSSSDTELPLCRFMVSLENYPRIHFEVEFPRSYPQKDKPNVLVKGEGVTRAEQEEWIKVVQERLDEILVGGMEYPVYQLLSTHLIPMLHEAAEAQAEAQETTVSIPNSSSDNLNQNQHHHALLTSHHLISPTKRRNLQLWSSQLSLCGFNKVGYPGVIYAEGTKENVEDFVGRIKGMNWLALRVRFIEALETEGVEEARRWKEFEKVGEVVEEMRRIGREKWIVEMGIGSSHSGKNE</sequence>
<reference evidence="3 4" key="1">
    <citation type="submission" date="2015-12" db="EMBL/GenBank/DDBJ databases">
        <title>Draft genome sequence of Moniliophthora roreri, the causal agent of frosty pod rot of cacao.</title>
        <authorList>
            <person name="Aime M.C."/>
            <person name="Diaz-Valderrama J.R."/>
            <person name="Kijpornyongpan T."/>
            <person name="Phillips-Mora W."/>
        </authorList>
    </citation>
    <scope>NUCLEOTIDE SEQUENCE [LARGE SCALE GENOMIC DNA]</scope>
    <source>
        <strain evidence="3 4">MCA 2952</strain>
    </source>
</reference>
<evidence type="ECO:0000259" key="2">
    <source>
        <dbReference type="Pfam" id="PF06544"/>
    </source>
</evidence>
<comment type="caution">
    <text evidence="3">The sequence shown here is derived from an EMBL/GenBank/DDBJ whole genome shotgun (WGS) entry which is preliminary data.</text>
</comment>
<evidence type="ECO:0000259" key="1">
    <source>
        <dbReference type="Pfam" id="PF05773"/>
    </source>
</evidence>
<organism evidence="3 4">
    <name type="scientific">Moniliophthora roreri</name>
    <name type="common">Frosty pod rot fungus</name>
    <name type="synonym">Monilia roreri</name>
    <dbReference type="NCBI Taxonomy" id="221103"/>
    <lineage>
        <taxon>Eukaryota</taxon>
        <taxon>Fungi</taxon>
        <taxon>Dikarya</taxon>
        <taxon>Basidiomycota</taxon>
        <taxon>Agaricomycotina</taxon>
        <taxon>Agaricomycetes</taxon>
        <taxon>Agaricomycetidae</taxon>
        <taxon>Agaricales</taxon>
        <taxon>Marasmiineae</taxon>
        <taxon>Marasmiaceae</taxon>
        <taxon>Moniliophthora</taxon>
    </lineage>
</organism>
<feature type="domain" description="Small nuclear ribonucleoprotein Prp3 C-terminal" evidence="2">
    <location>
        <begin position="165"/>
        <end position="224"/>
    </location>
</feature>
<dbReference type="InterPro" id="IPR059181">
    <property type="entry name" value="RWDD2A-B_C"/>
</dbReference>
<dbReference type="InterPro" id="IPR016135">
    <property type="entry name" value="UBQ-conjugating_enzyme/RWD"/>
</dbReference>
<feature type="domain" description="RWD" evidence="1">
    <location>
        <begin position="2"/>
        <end position="124"/>
    </location>
</feature>
<dbReference type="InterPro" id="IPR010541">
    <property type="entry name" value="Prp3_C"/>
</dbReference>
<dbReference type="InterPro" id="IPR006575">
    <property type="entry name" value="RWD_dom"/>
</dbReference>
<protein>
    <submittedName>
        <fullName evidence="3">Uncharacterized protein</fullName>
    </submittedName>
</protein>
<accession>A0A0W0FJ85</accession>
<dbReference type="EMBL" id="LATX01001909">
    <property type="protein sequence ID" value="KTB36344.1"/>
    <property type="molecule type" value="Genomic_DNA"/>
</dbReference>
<dbReference type="eggNOG" id="ENOG502SETM">
    <property type="taxonomic scope" value="Eukaryota"/>
</dbReference>
<dbReference type="PANTHER" id="PTHR15955:SF8">
    <property type="entry name" value="RWD DOMAIN-CONTAINING PROTEIN 2B-RELATED"/>
    <property type="match status" value="1"/>
</dbReference>
<dbReference type="Pfam" id="PF05773">
    <property type="entry name" value="RWD"/>
    <property type="match status" value="1"/>
</dbReference>